<proteinExistence type="predicted"/>
<organism evidence="2 3">
    <name type="scientific">Armillaria ostoyae</name>
    <name type="common">Armillaria root rot fungus</name>
    <dbReference type="NCBI Taxonomy" id="47428"/>
    <lineage>
        <taxon>Eukaryota</taxon>
        <taxon>Fungi</taxon>
        <taxon>Dikarya</taxon>
        <taxon>Basidiomycota</taxon>
        <taxon>Agaricomycotina</taxon>
        <taxon>Agaricomycetes</taxon>
        <taxon>Agaricomycetidae</taxon>
        <taxon>Agaricales</taxon>
        <taxon>Marasmiineae</taxon>
        <taxon>Physalacriaceae</taxon>
        <taxon>Armillaria</taxon>
    </lineage>
</organism>
<name>A0A284RW80_ARMOS</name>
<keyword evidence="3" id="KW-1185">Reference proteome</keyword>
<evidence type="ECO:0000313" key="2">
    <source>
        <dbReference type="EMBL" id="SJL13014.1"/>
    </source>
</evidence>
<gene>
    <name evidence="2" type="ORF">ARMOST_16450</name>
</gene>
<accession>A0A284RW80</accession>
<sequence>MRKRQRCDPGGDQGKNHRSRRCRDEVMERRKSLRWTDAVRQRALSHISHLRLQRSGSVERMADVGRDYGRPNESEASNEKGYHSAVSCSSRTFTQHDHQSIRSSQMSLRSGTQVLNAHKNSDVGRRLDTWEKPNILSLGPSASCGNLCQKGRERRIRLLFGVHLVQNMVHAGQWVER</sequence>
<reference evidence="3" key="1">
    <citation type="journal article" date="2017" name="Nat. Ecol. Evol.">
        <title>Genome expansion and lineage-specific genetic innovations in the forest pathogenic fungi Armillaria.</title>
        <authorList>
            <person name="Sipos G."/>
            <person name="Prasanna A.N."/>
            <person name="Walter M.C."/>
            <person name="O'Connor E."/>
            <person name="Balint B."/>
            <person name="Krizsan K."/>
            <person name="Kiss B."/>
            <person name="Hess J."/>
            <person name="Varga T."/>
            <person name="Slot J."/>
            <person name="Riley R."/>
            <person name="Boka B."/>
            <person name="Rigling D."/>
            <person name="Barry K."/>
            <person name="Lee J."/>
            <person name="Mihaltcheva S."/>
            <person name="LaButti K."/>
            <person name="Lipzen A."/>
            <person name="Waldron R."/>
            <person name="Moloney N.M."/>
            <person name="Sperisen C."/>
            <person name="Kredics L."/>
            <person name="Vagvoelgyi C."/>
            <person name="Patrignani A."/>
            <person name="Fitzpatrick D."/>
            <person name="Nagy I."/>
            <person name="Doyle S."/>
            <person name="Anderson J.B."/>
            <person name="Grigoriev I.V."/>
            <person name="Gueldener U."/>
            <person name="Muensterkoetter M."/>
            <person name="Nagy L.G."/>
        </authorList>
    </citation>
    <scope>NUCLEOTIDE SEQUENCE [LARGE SCALE GENOMIC DNA]</scope>
    <source>
        <strain evidence="3">C18/9</strain>
    </source>
</reference>
<dbReference type="EMBL" id="FUEG01000018">
    <property type="protein sequence ID" value="SJL13014.1"/>
    <property type="molecule type" value="Genomic_DNA"/>
</dbReference>
<evidence type="ECO:0000313" key="3">
    <source>
        <dbReference type="Proteomes" id="UP000219338"/>
    </source>
</evidence>
<feature type="region of interest" description="Disordered" evidence="1">
    <location>
        <begin position="1"/>
        <end position="29"/>
    </location>
</feature>
<dbReference type="AlphaFoldDB" id="A0A284RW80"/>
<dbReference type="Proteomes" id="UP000219338">
    <property type="component" value="Unassembled WGS sequence"/>
</dbReference>
<protein>
    <submittedName>
        <fullName evidence="2">Uncharacterized protein</fullName>
    </submittedName>
</protein>
<evidence type="ECO:0000256" key="1">
    <source>
        <dbReference type="SAM" id="MobiDB-lite"/>
    </source>
</evidence>